<comment type="similarity">
    <text evidence="5">Belongs to the L2HGDH family.</text>
</comment>
<name>A0ABN6LCG7_9BACT</name>
<evidence type="ECO:0000313" key="8">
    <source>
        <dbReference type="EMBL" id="BDC99367.1"/>
    </source>
</evidence>
<dbReference type="PANTHER" id="PTHR43104:SF2">
    <property type="entry name" value="L-2-HYDROXYGLUTARATE DEHYDROGENASE, MITOCHONDRIAL"/>
    <property type="match status" value="1"/>
</dbReference>
<protein>
    <submittedName>
        <fullName evidence="8">Hydroxyglutarate oxidase</fullName>
    </submittedName>
</protein>
<dbReference type="InterPro" id="IPR006076">
    <property type="entry name" value="FAD-dep_OxRdtase"/>
</dbReference>
<keyword evidence="2" id="KW-0285">Flavoprotein</keyword>
<feature type="domain" description="FAD dependent oxidoreductase" evidence="7">
    <location>
        <begin position="40"/>
        <end position="428"/>
    </location>
</feature>
<organism evidence="8 9">
    <name type="scientific">Persicobacter psychrovividus</name>
    <dbReference type="NCBI Taxonomy" id="387638"/>
    <lineage>
        <taxon>Bacteria</taxon>
        <taxon>Pseudomonadati</taxon>
        <taxon>Bacteroidota</taxon>
        <taxon>Cytophagia</taxon>
        <taxon>Cytophagales</taxon>
        <taxon>Persicobacteraceae</taxon>
        <taxon>Persicobacter</taxon>
    </lineage>
</organism>
<proteinExistence type="inferred from homology"/>
<reference evidence="8 9" key="1">
    <citation type="submission" date="2021-12" db="EMBL/GenBank/DDBJ databases">
        <title>Genome sequencing of bacteria with rrn-lacking chromosome and rrn-plasmid.</title>
        <authorList>
            <person name="Anda M."/>
            <person name="Iwasaki W."/>
        </authorList>
    </citation>
    <scope>NUCLEOTIDE SEQUENCE [LARGE SCALE GENOMIC DNA]</scope>
    <source>
        <strain evidence="8 9">NBRC 101262</strain>
    </source>
</reference>
<comment type="cofactor">
    <cofactor evidence="1">
        <name>FAD</name>
        <dbReference type="ChEBI" id="CHEBI:57692"/>
    </cofactor>
</comment>
<evidence type="ECO:0000256" key="6">
    <source>
        <dbReference type="SAM" id="Phobius"/>
    </source>
</evidence>
<dbReference type="Pfam" id="PF01266">
    <property type="entry name" value="DAO"/>
    <property type="match status" value="1"/>
</dbReference>
<keyword evidence="3" id="KW-0274">FAD</keyword>
<dbReference type="Proteomes" id="UP001354989">
    <property type="component" value="Chromosome"/>
</dbReference>
<keyword evidence="6" id="KW-0812">Transmembrane</keyword>
<keyword evidence="6" id="KW-0472">Membrane</keyword>
<dbReference type="EMBL" id="AP025292">
    <property type="protein sequence ID" value="BDC99367.1"/>
    <property type="molecule type" value="Genomic_DNA"/>
</dbReference>
<sequence length="439" mass="48608">MIIAIELKKKQVFTYKRSRYSCNFRADFAINIFSIIMEFDIIIVGGGIVGLATALKILEAEPTTKLLILEKESQLAAHQTGNNSGVIHSGLYYKPGSLKAINCRKGYDQLLAFCDAQQIDYELCGKIVVATEENQVPLMHNLYERGLQNGLEGMKILSADELKEYEPNVNGVAGIFVPQTGIIDYKEVCLKYADVITEKGGLIHLNEKVVDVKEHNGQCIIKSDKHEYRSKLFVNCAGLYSDKIARMTQPEVDLKIIPFRGEYYKLSEEKSALVKNLIYPVPDPNFPFLGVHFTRMIRGGVEAGPNAVLAFGRESYKKHQINMGELLEILSFKGFRKVASKFWKMGMGEMYRSFSKSAFTTALQALLPAVKQDDLVVGGAGIRAQACNKDGSLVDDFQIFETDRVVNVCNAPSPAATASLAIGETIANKALNKLKAKAL</sequence>
<dbReference type="PANTHER" id="PTHR43104">
    <property type="entry name" value="L-2-HYDROXYGLUTARATE DEHYDROGENASE, MITOCHONDRIAL"/>
    <property type="match status" value="1"/>
</dbReference>
<evidence type="ECO:0000313" key="9">
    <source>
        <dbReference type="Proteomes" id="UP001354989"/>
    </source>
</evidence>
<keyword evidence="9" id="KW-1185">Reference proteome</keyword>
<dbReference type="Gene3D" id="3.50.50.60">
    <property type="entry name" value="FAD/NAD(P)-binding domain"/>
    <property type="match status" value="1"/>
</dbReference>
<evidence type="ECO:0000256" key="3">
    <source>
        <dbReference type="ARBA" id="ARBA00022827"/>
    </source>
</evidence>
<keyword evidence="4" id="KW-0560">Oxidoreductase</keyword>
<evidence type="ECO:0000256" key="5">
    <source>
        <dbReference type="ARBA" id="ARBA00037941"/>
    </source>
</evidence>
<evidence type="ECO:0000256" key="4">
    <source>
        <dbReference type="ARBA" id="ARBA00023002"/>
    </source>
</evidence>
<dbReference type="Gene3D" id="3.30.9.10">
    <property type="entry name" value="D-Amino Acid Oxidase, subunit A, domain 2"/>
    <property type="match status" value="1"/>
</dbReference>
<feature type="transmembrane region" description="Helical" evidence="6">
    <location>
        <begin position="28"/>
        <end position="55"/>
    </location>
</feature>
<accession>A0ABN6LCG7</accession>
<dbReference type="InterPro" id="IPR036188">
    <property type="entry name" value="FAD/NAD-bd_sf"/>
</dbReference>
<evidence type="ECO:0000256" key="2">
    <source>
        <dbReference type="ARBA" id="ARBA00022630"/>
    </source>
</evidence>
<keyword evidence="6" id="KW-1133">Transmembrane helix</keyword>
<evidence type="ECO:0000259" key="7">
    <source>
        <dbReference type="Pfam" id="PF01266"/>
    </source>
</evidence>
<evidence type="ECO:0000256" key="1">
    <source>
        <dbReference type="ARBA" id="ARBA00001974"/>
    </source>
</evidence>
<dbReference type="SUPFAM" id="SSF51905">
    <property type="entry name" value="FAD/NAD(P)-binding domain"/>
    <property type="match status" value="1"/>
</dbReference>
<dbReference type="NCBIfam" id="NF008726">
    <property type="entry name" value="PRK11728.1"/>
    <property type="match status" value="1"/>
</dbReference>
<gene>
    <name evidence="8" type="ORF">PEPS_16480</name>
</gene>